<dbReference type="Proteomes" id="UP000525078">
    <property type="component" value="Unassembled WGS sequence"/>
</dbReference>
<evidence type="ECO:0008006" key="3">
    <source>
        <dbReference type="Google" id="ProtNLM"/>
    </source>
</evidence>
<protein>
    <recommendedName>
        <fullName evidence="3">S-protein homolog</fullName>
    </recommendedName>
</protein>
<dbReference type="EMBL" id="JAATIP010000267">
    <property type="protein sequence ID" value="KAF4355369.1"/>
    <property type="molecule type" value="Genomic_DNA"/>
</dbReference>
<accession>A0A7J6ECB4</accession>
<proteinExistence type="predicted"/>
<reference evidence="1 2" key="1">
    <citation type="journal article" date="2020" name="bioRxiv">
        <title>Sequence and annotation of 42 cannabis genomes reveals extensive copy number variation in cannabinoid synthesis and pathogen resistance genes.</title>
        <authorList>
            <person name="Mckernan K.J."/>
            <person name="Helbert Y."/>
            <person name="Kane L.T."/>
            <person name="Ebling H."/>
            <person name="Zhang L."/>
            <person name="Liu B."/>
            <person name="Eaton Z."/>
            <person name="Mclaughlin S."/>
            <person name="Kingan S."/>
            <person name="Baybayan P."/>
            <person name="Concepcion G."/>
            <person name="Jordan M."/>
            <person name="Riva A."/>
            <person name="Barbazuk W."/>
            <person name="Harkins T."/>
        </authorList>
    </citation>
    <scope>NUCLEOTIDE SEQUENCE [LARGE SCALE GENOMIC DNA]</scope>
    <source>
        <strain evidence="2">cv. Jamaican Lion 4</strain>
        <tissue evidence="1">Leaf</tissue>
    </source>
</reference>
<dbReference type="AlphaFoldDB" id="A0A7J6ECB4"/>
<evidence type="ECO:0000313" key="2">
    <source>
        <dbReference type="Proteomes" id="UP000525078"/>
    </source>
</evidence>
<gene>
    <name evidence="1" type="ORF">F8388_026639</name>
</gene>
<name>A0A7J6ECB4_CANSA</name>
<comment type="caution">
    <text evidence="1">The sequence shown here is derived from an EMBL/GenBank/DDBJ whole genome shotgun (WGS) entry which is preliminary data.</text>
</comment>
<evidence type="ECO:0000313" key="1">
    <source>
        <dbReference type="EMBL" id="KAF4355369.1"/>
    </source>
</evidence>
<sequence>MINGQDSPDGGNLTVHCRSEDDDLGIHVYFIQISHAPLFSIVALNGPNSDIYYFFNIYDCYRDDQKCIKCKHYDWK</sequence>
<organism evidence="1 2">
    <name type="scientific">Cannabis sativa</name>
    <name type="common">Hemp</name>
    <name type="synonym">Marijuana</name>
    <dbReference type="NCBI Taxonomy" id="3483"/>
    <lineage>
        <taxon>Eukaryota</taxon>
        <taxon>Viridiplantae</taxon>
        <taxon>Streptophyta</taxon>
        <taxon>Embryophyta</taxon>
        <taxon>Tracheophyta</taxon>
        <taxon>Spermatophyta</taxon>
        <taxon>Magnoliopsida</taxon>
        <taxon>eudicotyledons</taxon>
        <taxon>Gunneridae</taxon>
        <taxon>Pentapetalae</taxon>
        <taxon>rosids</taxon>
        <taxon>fabids</taxon>
        <taxon>Rosales</taxon>
        <taxon>Cannabaceae</taxon>
        <taxon>Cannabis</taxon>
    </lineage>
</organism>